<sequence length="189" mass="20398">MDSCALPLSQILLLLVVLISILFLALRYVICSPRPARIPFANRHVFITGGSSGIGLELAKLALQEGAQVSIMARDLSRLTQAKIAIVNATGKEVKIYCGDVKDFESVSAIAREAGSIDILICSHGISIPKSLEDSSLDEINHVLDTNLRGNLHVIKAMLPSLKNRKDDQFASIAIISSQAGQVHVSYHL</sequence>
<evidence type="ECO:0000313" key="2">
    <source>
        <dbReference type="EMBL" id="KAI5067070.1"/>
    </source>
</evidence>
<evidence type="ECO:0000256" key="1">
    <source>
        <dbReference type="SAM" id="Phobius"/>
    </source>
</evidence>
<dbReference type="GO" id="GO:0047560">
    <property type="term" value="F:3-dehydrosphinganine reductase activity"/>
    <property type="evidence" value="ECO:0007669"/>
    <property type="project" value="TreeGrafter"/>
</dbReference>
<dbReference type="GO" id="GO:0005789">
    <property type="term" value="C:endoplasmic reticulum membrane"/>
    <property type="evidence" value="ECO:0007669"/>
    <property type="project" value="TreeGrafter"/>
</dbReference>
<dbReference type="GO" id="GO:0006666">
    <property type="term" value="P:3-keto-sphinganine metabolic process"/>
    <property type="evidence" value="ECO:0007669"/>
    <property type="project" value="TreeGrafter"/>
</dbReference>
<comment type="caution">
    <text evidence="2">The sequence shown here is derived from an EMBL/GenBank/DDBJ whole genome shotgun (WGS) entry which is preliminary data.</text>
</comment>
<keyword evidence="1" id="KW-1133">Transmembrane helix</keyword>
<dbReference type="InterPro" id="IPR036291">
    <property type="entry name" value="NAD(P)-bd_dom_sf"/>
</dbReference>
<gene>
    <name evidence="2" type="ORF">GOP47_0017598</name>
</gene>
<dbReference type="PANTHER" id="PTHR43550">
    <property type="entry name" value="3-KETODIHYDROSPHINGOSINE REDUCTASE"/>
    <property type="match status" value="1"/>
</dbReference>
<dbReference type="GO" id="GO:0030148">
    <property type="term" value="P:sphingolipid biosynthetic process"/>
    <property type="evidence" value="ECO:0007669"/>
    <property type="project" value="TreeGrafter"/>
</dbReference>
<keyword evidence="1" id="KW-0812">Transmembrane</keyword>
<proteinExistence type="predicted"/>
<dbReference type="PRINTS" id="PR00081">
    <property type="entry name" value="GDHRDH"/>
</dbReference>
<keyword evidence="3" id="KW-1185">Reference proteome</keyword>
<accession>A0A9D4UFR5</accession>
<keyword evidence="1" id="KW-0472">Membrane</keyword>
<dbReference type="SUPFAM" id="SSF51735">
    <property type="entry name" value="NAD(P)-binding Rossmann-fold domains"/>
    <property type="match status" value="1"/>
</dbReference>
<reference evidence="2" key="1">
    <citation type="submission" date="2021-01" db="EMBL/GenBank/DDBJ databases">
        <title>Adiantum capillus-veneris genome.</title>
        <authorList>
            <person name="Fang Y."/>
            <person name="Liao Q."/>
        </authorList>
    </citation>
    <scope>NUCLEOTIDE SEQUENCE</scope>
    <source>
        <strain evidence="2">H3</strain>
        <tissue evidence="2">Leaf</tissue>
    </source>
</reference>
<dbReference type="OrthoDB" id="37659at2759"/>
<dbReference type="EMBL" id="JABFUD020000017">
    <property type="protein sequence ID" value="KAI5067070.1"/>
    <property type="molecule type" value="Genomic_DNA"/>
</dbReference>
<dbReference type="Proteomes" id="UP000886520">
    <property type="component" value="Chromosome 17"/>
</dbReference>
<feature type="transmembrane region" description="Helical" evidence="1">
    <location>
        <begin position="12"/>
        <end position="30"/>
    </location>
</feature>
<name>A0A9D4UFR5_ADICA</name>
<dbReference type="PANTHER" id="PTHR43550:SF3">
    <property type="entry name" value="3-KETODIHYDROSPHINGOSINE REDUCTASE"/>
    <property type="match status" value="1"/>
</dbReference>
<organism evidence="2 3">
    <name type="scientific">Adiantum capillus-veneris</name>
    <name type="common">Maidenhair fern</name>
    <dbReference type="NCBI Taxonomy" id="13818"/>
    <lineage>
        <taxon>Eukaryota</taxon>
        <taxon>Viridiplantae</taxon>
        <taxon>Streptophyta</taxon>
        <taxon>Embryophyta</taxon>
        <taxon>Tracheophyta</taxon>
        <taxon>Polypodiopsida</taxon>
        <taxon>Polypodiidae</taxon>
        <taxon>Polypodiales</taxon>
        <taxon>Pteridineae</taxon>
        <taxon>Pteridaceae</taxon>
        <taxon>Vittarioideae</taxon>
        <taxon>Adiantum</taxon>
    </lineage>
</organism>
<dbReference type="AlphaFoldDB" id="A0A9D4UFR5"/>
<dbReference type="Pfam" id="PF00106">
    <property type="entry name" value="adh_short"/>
    <property type="match status" value="1"/>
</dbReference>
<evidence type="ECO:0000313" key="3">
    <source>
        <dbReference type="Proteomes" id="UP000886520"/>
    </source>
</evidence>
<dbReference type="InterPro" id="IPR002347">
    <property type="entry name" value="SDR_fam"/>
</dbReference>
<dbReference type="Gene3D" id="3.40.50.720">
    <property type="entry name" value="NAD(P)-binding Rossmann-like Domain"/>
    <property type="match status" value="1"/>
</dbReference>
<protein>
    <submittedName>
        <fullName evidence="2">Uncharacterized protein</fullName>
    </submittedName>
</protein>